<dbReference type="EMBL" id="DXCC01000031">
    <property type="protein sequence ID" value="HIZ15842.1"/>
    <property type="molecule type" value="Genomic_DNA"/>
</dbReference>
<protein>
    <submittedName>
        <fullName evidence="3">Plasmid pRiA4b ORF-3 family protein</fullName>
    </submittedName>
</protein>
<evidence type="ECO:0000313" key="4">
    <source>
        <dbReference type="Proteomes" id="UP000824014"/>
    </source>
</evidence>
<reference evidence="3" key="1">
    <citation type="journal article" date="2021" name="PeerJ">
        <title>Extensive microbial diversity within the chicken gut microbiome revealed by metagenomics and culture.</title>
        <authorList>
            <person name="Gilroy R."/>
            <person name="Ravi A."/>
            <person name="Getino M."/>
            <person name="Pursley I."/>
            <person name="Horton D.L."/>
            <person name="Alikhan N.F."/>
            <person name="Baker D."/>
            <person name="Gharbi K."/>
            <person name="Hall N."/>
            <person name="Watson M."/>
            <person name="Adriaenssens E.M."/>
            <person name="Foster-Nyarko E."/>
            <person name="Jarju S."/>
            <person name="Secka A."/>
            <person name="Antonio M."/>
            <person name="Oren A."/>
            <person name="Chaudhuri R.R."/>
            <person name="La Ragione R."/>
            <person name="Hildebrand F."/>
            <person name="Pallen M.J."/>
        </authorList>
    </citation>
    <scope>NUCLEOTIDE SEQUENCE</scope>
    <source>
        <strain evidence="3">ChiHjej11B10-19426</strain>
    </source>
</reference>
<dbReference type="InterPro" id="IPR024047">
    <property type="entry name" value="MM3350-like_sf"/>
</dbReference>
<accession>A0A9D2IMP0</accession>
<sequence>MIFKLRMLSDESDNFVREYEVPSNTDLLQLHDTICRDLGLDRSNFCSFFTANERWNKLQEYTLTDMFDDEESVDAQPMEDVRLDELAAAGASRLIFVFDLLSGRSLYLSIADFGREAEGESYPRVLLSEGELPEGAENGLLDEEDEEDPFGDMMAEFADFEGAEDDSYSDEY</sequence>
<proteinExistence type="predicted"/>
<feature type="domain" description="Plasmid pRiA4b Orf3-like" evidence="2">
    <location>
        <begin position="8"/>
        <end position="134"/>
    </location>
</feature>
<feature type="region of interest" description="Disordered" evidence="1">
    <location>
        <begin position="128"/>
        <end position="151"/>
    </location>
</feature>
<organism evidence="3 4">
    <name type="scientific">Candidatus Tidjanibacter faecipullorum</name>
    <dbReference type="NCBI Taxonomy" id="2838766"/>
    <lineage>
        <taxon>Bacteria</taxon>
        <taxon>Pseudomonadati</taxon>
        <taxon>Bacteroidota</taxon>
        <taxon>Bacteroidia</taxon>
        <taxon>Bacteroidales</taxon>
        <taxon>Rikenellaceae</taxon>
        <taxon>Tidjanibacter</taxon>
    </lineage>
</organism>
<reference evidence="3" key="2">
    <citation type="submission" date="2021-04" db="EMBL/GenBank/DDBJ databases">
        <authorList>
            <person name="Gilroy R."/>
        </authorList>
    </citation>
    <scope>NUCLEOTIDE SEQUENCE</scope>
    <source>
        <strain evidence="3">ChiHjej11B10-19426</strain>
    </source>
</reference>
<dbReference type="Pfam" id="PF07929">
    <property type="entry name" value="PRiA4_ORF3"/>
    <property type="match status" value="1"/>
</dbReference>
<comment type="caution">
    <text evidence="3">The sequence shown here is derived from an EMBL/GenBank/DDBJ whole genome shotgun (WGS) entry which is preliminary data.</text>
</comment>
<dbReference type="SUPFAM" id="SSF159941">
    <property type="entry name" value="MM3350-like"/>
    <property type="match status" value="1"/>
</dbReference>
<dbReference type="Gene3D" id="3.10.290.30">
    <property type="entry name" value="MM3350-like"/>
    <property type="match status" value="1"/>
</dbReference>
<dbReference type="InterPro" id="IPR012912">
    <property type="entry name" value="Plasmid_pRiA4b_Orf3-like"/>
</dbReference>
<name>A0A9D2IMP0_9BACT</name>
<dbReference type="Proteomes" id="UP000824014">
    <property type="component" value="Unassembled WGS sequence"/>
</dbReference>
<evidence type="ECO:0000256" key="1">
    <source>
        <dbReference type="SAM" id="MobiDB-lite"/>
    </source>
</evidence>
<evidence type="ECO:0000313" key="3">
    <source>
        <dbReference type="EMBL" id="HIZ15842.1"/>
    </source>
</evidence>
<dbReference type="AlphaFoldDB" id="A0A9D2IMP0"/>
<gene>
    <name evidence="3" type="ORF">H9816_08065</name>
</gene>
<evidence type="ECO:0000259" key="2">
    <source>
        <dbReference type="Pfam" id="PF07929"/>
    </source>
</evidence>
<feature type="compositionally biased region" description="Acidic residues" evidence="1">
    <location>
        <begin position="140"/>
        <end position="150"/>
    </location>
</feature>